<dbReference type="Gene3D" id="2.120.10.30">
    <property type="entry name" value="TolB, C-terminal domain"/>
    <property type="match status" value="1"/>
</dbReference>
<name>R9PPD3_AGAAL</name>
<comment type="function">
    <text evidence="7">Part of the Tol-Pal system, which plays a role in outer membrane invagination during cell division and is important for maintaining outer membrane integrity.</text>
</comment>
<dbReference type="PANTHER" id="PTHR36842:SF1">
    <property type="entry name" value="PROTEIN TOLB"/>
    <property type="match status" value="1"/>
</dbReference>
<keyword evidence="3 7" id="KW-0132">Cell division</keyword>
<comment type="subcellular location">
    <subcellularLocation>
        <location evidence="1 7">Periplasm</location>
    </subcellularLocation>
</comment>
<evidence type="ECO:0000256" key="7">
    <source>
        <dbReference type="HAMAP-Rule" id="MF_00671"/>
    </source>
</evidence>
<dbReference type="GO" id="GO:0017038">
    <property type="term" value="P:protein import"/>
    <property type="evidence" value="ECO:0007669"/>
    <property type="project" value="InterPro"/>
</dbReference>
<dbReference type="Pfam" id="PF04052">
    <property type="entry name" value="TolB_N"/>
    <property type="match status" value="1"/>
</dbReference>
<evidence type="ECO:0000313" key="10">
    <source>
        <dbReference type="Proteomes" id="UP000014461"/>
    </source>
</evidence>
<accession>R9PPD3</accession>
<comment type="similarity">
    <text evidence="2 7">Belongs to the TolB family.</text>
</comment>
<dbReference type="HAMAP" id="MF_00671">
    <property type="entry name" value="TolB"/>
    <property type="match status" value="1"/>
</dbReference>
<evidence type="ECO:0000256" key="1">
    <source>
        <dbReference type="ARBA" id="ARBA00004418"/>
    </source>
</evidence>
<gene>
    <name evidence="7" type="primary">tolB</name>
    <name evidence="9" type="ORF">AALB_3322</name>
</gene>
<keyword evidence="4 7" id="KW-0732">Signal</keyword>
<feature type="domain" description="TolB N-terminal" evidence="8">
    <location>
        <begin position="23"/>
        <end position="125"/>
    </location>
</feature>
<dbReference type="InterPro" id="IPR011659">
    <property type="entry name" value="WD40"/>
</dbReference>
<comment type="subunit">
    <text evidence="7">The Tol-Pal system is composed of five core proteins: the inner membrane proteins TolA, TolQ and TolR, the periplasmic protein TolB and the outer membrane protein Pal. They form a network linking the inner and outer membranes and the peptidoglycan layer.</text>
</comment>
<dbReference type="AlphaFoldDB" id="R9PPD3"/>
<keyword evidence="5 7" id="KW-0574">Periplasm</keyword>
<comment type="caution">
    <text evidence="9">The sequence shown here is derived from an EMBL/GenBank/DDBJ whole genome shotgun (WGS) entry which is preliminary data.</text>
</comment>
<dbReference type="InterPro" id="IPR007195">
    <property type="entry name" value="TolB_N"/>
</dbReference>
<dbReference type="InterPro" id="IPR011042">
    <property type="entry name" value="6-blade_b-propeller_TolB-like"/>
</dbReference>
<dbReference type="OrthoDB" id="9802240at2"/>
<evidence type="ECO:0000313" key="9">
    <source>
        <dbReference type="EMBL" id="GAD03242.1"/>
    </source>
</evidence>
<keyword evidence="6 7" id="KW-0131">Cell cycle</keyword>
<keyword evidence="10" id="KW-1185">Reference proteome</keyword>
<dbReference type="GO" id="GO:0051301">
    <property type="term" value="P:cell division"/>
    <property type="evidence" value="ECO:0007669"/>
    <property type="project" value="UniProtKB-UniRule"/>
</dbReference>
<dbReference type="SUPFAM" id="SSF69304">
    <property type="entry name" value="Tricorn protease N-terminal domain"/>
    <property type="match status" value="1"/>
</dbReference>
<dbReference type="Pfam" id="PF07676">
    <property type="entry name" value="PD40"/>
    <property type="match status" value="5"/>
</dbReference>
<evidence type="ECO:0000256" key="2">
    <source>
        <dbReference type="ARBA" id="ARBA00009820"/>
    </source>
</evidence>
<reference evidence="9" key="1">
    <citation type="journal article" date="2013" name="Genome Announc.">
        <title>Draft Genome Sequence of Agarivorans albus Strain MKT 106T, an Agarolytic Marine Bacterium.</title>
        <authorList>
            <person name="Yasuike M."/>
            <person name="Nakamura Y."/>
            <person name="Kai W."/>
            <person name="Fujiwara A."/>
            <person name="Fukui Y."/>
            <person name="Satomi M."/>
            <person name="Sano M."/>
        </authorList>
    </citation>
    <scope>NUCLEOTIDE SEQUENCE [LARGE SCALE GENOMIC DNA]</scope>
</reference>
<sequence length="450" mass="49668" precursor="true">MIRKFLVSVGLLFAFVNAAQANLEIVITEGVDSARPVGVVPFVWKGHGNVPLDLAKVVADDLRRSGKFNPVAISEMPQTPQTAEQVDYEAWAALGVEAVLLGNVEALEGGKYKVSYSLVDILRGQVTAGNKQELKDGQLVTSQDHILLDRFKSVAKAQLRQMAHLISDGVYQALTGERGAFLTRIAYVVVNNEANYPYQLRIADYDGHNEKTLLRSQEPLMSPSWSPDGRQLAYVSFENRTAEIYIQDIYTSQRTKLTSFTGINGAPEWSPDGKRIALVLSKDGQPDIYVIDVETKKLQRITKNRRIDTEPTWLPNGNSELLFSSERGGKPQIYKVNIDTNKVNRVTWEGEMNLGGSVTPDGSALVMVSRVNGQYRIARQDFDTGYVQVLTRTQLDESPTIAPNGSMIMYSTVAGGRQVLALVSMDGRFKATLPAKEGSVRAPAWSPFLN</sequence>
<protein>
    <recommendedName>
        <fullName evidence="7">Tol-Pal system protein TolB</fullName>
    </recommendedName>
</protein>
<evidence type="ECO:0000259" key="8">
    <source>
        <dbReference type="Pfam" id="PF04052"/>
    </source>
</evidence>
<evidence type="ECO:0000256" key="6">
    <source>
        <dbReference type="ARBA" id="ARBA00023306"/>
    </source>
</evidence>
<organism evidence="9 10">
    <name type="scientific">Agarivorans albus MKT 106</name>
    <dbReference type="NCBI Taxonomy" id="1331007"/>
    <lineage>
        <taxon>Bacteria</taxon>
        <taxon>Pseudomonadati</taxon>
        <taxon>Pseudomonadota</taxon>
        <taxon>Gammaproteobacteria</taxon>
        <taxon>Alteromonadales</taxon>
        <taxon>Alteromonadaceae</taxon>
        <taxon>Agarivorans</taxon>
    </lineage>
</organism>
<dbReference type="Gene3D" id="3.40.50.10070">
    <property type="entry name" value="TolB, N-terminal domain"/>
    <property type="match status" value="1"/>
</dbReference>
<evidence type="ECO:0000256" key="3">
    <source>
        <dbReference type="ARBA" id="ARBA00022618"/>
    </source>
</evidence>
<dbReference type="SUPFAM" id="SSF52964">
    <property type="entry name" value="TolB, N-terminal domain"/>
    <property type="match status" value="1"/>
</dbReference>
<feature type="signal peptide" evidence="7">
    <location>
        <begin position="1"/>
        <end position="21"/>
    </location>
</feature>
<proteinExistence type="inferred from homology"/>
<dbReference type="PANTHER" id="PTHR36842">
    <property type="entry name" value="PROTEIN TOLB HOMOLOG"/>
    <property type="match status" value="1"/>
</dbReference>
<dbReference type="InterPro" id="IPR014167">
    <property type="entry name" value="Tol-Pal_TolB"/>
</dbReference>
<dbReference type="STRING" id="1331007.AALB_3322"/>
<dbReference type="RefSeq" id="WP_016403009.1">
    <property type="nucleotide sequence ID" value="NZ_BARX01000025.1"/>
</dbReference>
<dbReference type="GO" id="GO:0042597">
    <property type="term" value="C:periplasmic space"/>
    <property type="evidence" value="ECO:0007669"/>
    <property type="project" value="UniProtKB-SubCell"/>
</dbReference>
<feature type="chain" id="PRO_5009019818" description="Tol-Pal system protein TolB" evidence="7">
    <location>
        <begin position="22"/>
        <end position="450"/>
    </location>
</feature>
<dbReference type="Proteomes" id="UP000014461">
    <property type="component" value="Unassembled WGS sequence"/>
</dbReference>
<evidence type="ECO:0000256" key="4">
    <source>
        <dbReference type="ARBA" id="ARBA00022729"/>
    </source>
</evidence>
<dbReference type="NCBIfam" id="TIGR02800">
    <property type="entry name" value="propeller_TolB"/>
    <property type="match status" value="1"/>
</dbReference>
<evidence type="ECO:0000256" key="5">
    <source>
        <dbReference type="ARBA" id="ARBA00022764"/>
    </source>
</evidence>
<dbReference type="EMBL" id="BARX01000025">
    <property type="protein sequence ID" value="GAD03242.1"/>
    <property type="molecule type" value="Genomic_DNA"/>
</dbReference>